<feature type="transmembrane region" description="Helical" evidence="8">
    <location>
        <begin position="225"/>
        <end position="244"/>
    </location>
</feature>
<evidence type="ECO:0000256" key="7">
    <source>
        <dbReference type="ARBA" id="ARBA00023136"/>
    </source>
</evidence>
<dbReference type="EMBL" id="UOGE01000105">
    <property type="protein sequence ID" value="VAX25334.1"/>
    <property type="molecule type" value="Genomic_DNA"/>
</dbReference>
<protein>
    <submittedName>
        <fullName evidence="10">Type IV fimbrial assembly protein PilC</fullName>
    </submittedName>
</protein>
<dbReference type="Gene3D" id="1.20.81.30">
    <property type="entry name" value="Type II secretion system (T2SS), domain F"/>
    <property type="match status" value="2"/>
</dbReference>
<feature type="transmembrane region" description="Helical" evidence="8">
    <location>
        <begin position="177"/>
        <end position="200"/>
    </location>
</feature>
<feature type="transmembrane region" description="Helical" evidence="8">
    <location>
        <begin position="282"/>
        <end position="301"/>
    </location>
</feature>
<evidence type="ECO:0000313" key="10">
    <source>
        <dbReference type="EMBL" id="VAX25334.1"/>
    </source>
</evidence>
<keyword evidence="4" id="KW-0997">Cell inner membrane</keyword>
<comment type="similarity">
    <text evidence="2">Belongs to the GSP F family.</text>
</comment>
<evidence type="ECO:0000256" key="5">
    <source>
        <dbReference type="ARBA" id="ARBA00022692"/>
    </source>
</evidence>
<dbReference type="GO" id="GO:0015628">
    <property type="term" value="P:protein secretion by the type II secretion system"/>
    <property type="evidence" value="ECO:0007669"/>
    <property type="project" value="TreeGrafter"/>
</dbReference>
<feature type="domain" description="Type II secretion system protein GspF" evidence="9">
    <location>
        <begin position="275"/>
        <end position="397"/>
    </location>
</feature>
<dbReference type="InterPro" id="IPR003004">
    <property type="entry name" value="GspF/PilC"/>
</dbReference>
<gene>
    <name evidence="10" type="ORF">MNBD_NITROSPINAE02-676</name>
</gene>
<feature type="transmembrane region" description="Helical" evidence="8">
    <location>
        <begin position="378"/>
        <end position="399"/>
    </location>
</feature>
<dbReference type="PANTHER" id="PTHR30012:SF0">
    <property type="entry name" value="TYPE II SECRETION SYSTEM PROTEIN F-RELATED"/>
    <property type="match status" value="1"/>
</dbReference>
<dbReference type="AlphaFoldDB" id="A0A3B1CMV6"/>
<organism evidence="10">
    <name type="scientific">hydrothermal vent metagenome</name>
    <dbReference type="NCBI Taxonomy" id="652676"/>
    <lineage>
        <taxon>unclassified sequences</taxon>
        <taxon>metagenomes</taxon>
        <taxon>ecological metagenomes</taxon>
    </lineage>
</organism>
<feature type="transmembrane region" description="Helical" evidence="8">
    <location>
        <begin position="256"/>
        <end position="276"/>
    </location>
</feature>
<sequence length="408" mass="44722">MAAFRFVARDMNGNVSTGVMEGSTSEEIARILVTSGLYPSRITPSRPKGFGEYLRGFKLFSRSVTAEERITLTERFATLLKAGVPINSCLEGLIEQTDDGPMRRALIGIKKRVEEGAMLSEAMAGDRAVFPEVYTAVVAAGEHSGSLDTCLQRIAKLLEWEREVKLRAKEILRYPKILLGALAFAITIAFAFIIPKYVAIFEQIEMPLPLPTRIMIGTSHIVERAWGVTAVMGGVAIIFWARWIKTEKGRLAFDKLILKTWLTGDILTIVYTAGWANVLGNLIRAGVPIIQALTIAARTVGNRHYALMAKMVIEDVKEGAGISQPVRRIGFAPAPSAQMIAAGEESGALDEMLFRLGEYFEKEADRKIKTIGAIVEPALIVVFSFLVLGLALAIFMPMWEMTGLAARG</sequence>
<dbReference type="PANTHER" id="PTHR30012">
    <property type="entry name" value="GENERAL SECRETION PATHWAY PROTEIN"/>
    <property type="match status" value="1"/>
</dbReference>
<evidence type="ECO:0000256" key="6">
    <source>
        <dbReference type="ARBA" id="ARBA00022989"/>
    </source>
</evidence>
<keyword evidence="5 8" id="KW-0812">Transmembrane</keyword>
<feature type="domain" description="Type II secretion system protein GspF" evidence="9">
    <location>
        <begin position="73"/>
        <end position="195"/>
    </location>
</feature>
<dbReference type="InterPro" id="IPR018076">
    <property type="entry name" value="T2SS_GspF_dom"/>
</dbReference>
<accession>A0A3B1CMV6</accession>
<evidence type="ECO:0000256" key="1">
    <source>
        <dbReference type="ARBA" id="ARBA00004429"/>
    </source>
</evidence>
<reference evidence="10" key="1">
    <citation type="submission" date="2018-06" db="EMBL/GenBank/DDBJ databases">
        <authorList>
            <person name="Zhirakovskaya E."/>
        </authorList>
    </citation>
    <scope>NUCLEOTIDE SEQUENCE</scope>
</reference>
<evidence type="ECO:0000256" key="8">
    <source>
        <dbReference type="SAM" id="Phobius"/>
    </source>
</evidence>
<keyword evidence="7 8" id="KW-0472">Membrane</keyword>
<keyword evidence="3" id="KW-1003">Cell membrane</keyword>
<name>A0A3B1CMV6_9ZZZZ</name>
<evidence type="ECO:0000256" key="4">
    <source>
        <dbReference type="ARBA" id="ARBA00022519"/>
    </source>
</evidence>
<dbReference type="FunFam" id="1.20.81.30:FF:000001">
    <property type="entry name" value="Type II secretion system protein F"/>
    <property type="match status" value="1"/>
</dbReference>
<dbReference type="Pfam" id="PF00482">
    <property type="entry name" value="T2SSF"/>
    <property type="match status" value="2"/>
</dbReference>
<evidence type="ECO:0000256" key="3">
    <source>
        <dbReference type="ARBA" id="ARBA00022475"/>
    </source>
</evidence>
<comment type="subcellular location">
    <subcellularLocation>
        <location evidence="1">Cell inner membrane</location>
        <topology evidence="1">Multi-pass membrane protein</topology>
    </subcellularLocation>
</comment>
<proteinExistence type="inferred from homology"/>
<keyword evidence="6 8" id="KW-1133">Transmembrane helix</keyword>
<dbReference type="InterPro" id="IPR042094">
    <property type="entry name" value="T2SS_GspF_sf"/>
</dbReference>
<dbReference type="GO" id="GO:0005886">
    <property type="term" value="C:plasma membrane"/>
    <property type="evidence" value="ECO:0007669"/>
    <property type="project" value="UniProtKB-SubCell"/>
</dbReference>
<evidence type="ECO:0000259" key="9">
    <source>
        <dbReference type="Pfam" id="PF00482"/>
    </source>
</evidence>
<dbReference type="PRINTS" id="PR00812">
    <property type="entry name" value="BCTERIALGSPF"/>
</dbReference>
<evidence type="ECO:0000256" key="2">
    <source>
        <dbReference type="ARBA" id="ARBA00005745"/>
    </source>
</evidence>